<dbReference type="Pfam" id="PF00877">
    <property type="entry name" value="NLPC_P60"/>
    <property type="match status" value="1"/>
</dbReference>
<dbReference type="InterPro" id="IPR052062">
    <property type="entry name" value="Murein_DD/LD_carboxypeptidase"/>
</dbReference>
<reference evidence="8" key="1">
    <citation type="submission" date="2019-08" db="EMBL/GenBank/DDBJ databases">
        <authorList>
            <person name="Kucharzyk K."/>
            <person name="Murdoch R.W."/>
            <person name="Higgins S."/>
            <person name="Loffler F."/>
        </authorList>
    </citation>
    <scope>NUCLEOTIDE SEQUENCE</scope>
</reference>
<evidence type="ECO:0000256" key="2">
    <source>
        <dbReference type="ARBA" id="ARBA00022670"/>
    </source>
</evidence>
<name>A0A644WFT7_9ZZZZ</name>
<dbReference type="PROSITE" id="PS51257">
    <property type="entry name" value="PROKAR_LIPOPROTEIN"/>
    <property type="match status" value="1"/>
</dbReference>
<dbReference type="AlphaFoldDB" id="A0A644WFT7"/>
<evidence type="ECO:0000256" key="1">
    <source>
        <dbReference type="ARBA" id="ARBA00007074"/>
    </source>
</evidence>
<evidence type="ECO:0000313" key="8">
    <source>
        <dbReference type="EMBL" id="MPM02368.1"/>
    </source>
</evidence>
<evidence type="ECO:0000259" key="7">
    <source>
        <dbReference type="PROSITE" id="PS51935"/>
    </source>
</evidence>
<proteinExistence type="inferred from homology"/>
<dbReference type="PANTHER" id="PTHR47360:SF1">
    <property type="entry name" value="ENDOPEPTIDASE NLPC-RELATED"/>
    <property type="match status" value="1"/>
</dbReference>
<gene>
    <name evidence="8" type="ORF">SDC9_48615</name>
</gene>
<feature type="region of interest" description="Disordered" evidence="6">
    <location>
        <begin position="30"/>
        <end position="58"/>
    </location>
</feature>
<evidence type="ECO:0000256" key="3">
    <source>
        <dbReference type="ARBA" id="ARBA00022729"/>
    </source>
</evidence>
<dbReference type="EMBL" id="VSSQ01000863">
    <property type="protein sequence ID" value="MPM02368.1"/>
    <property type="molecule type" value="Genomic_DNA"/>
</dbReference>
<keyword evidence="4" id="KW-0378">Hydrolase</keyword>
<dbReference type="InterPro" id="IPR038765">
    <property type="entry name" value="Papain-like_cys_pep_sf"/>
</dbReference>
<protein>
    <recommendedName>
        <fullName evidence="7">NlpC/P60 domain-containing protein</fullName>
    </recommendedName>
</protein>
<keyword evidence="5" id="KW-0788">Thiol protease</keyword>
<dbReference type="Gene3D" id="3.90.1720.10">
    <property type="entry name" value="endopeptidase domain like (from Nostoc punctiforme)"/>
    <property type="match status" value="1"/>
</dbReference>
<evidence type="ECO:0000256" key="5">
    <source>
        <dbReference type="ARBA" id="ARBA00022807"/>
    </source>
</evidence>
<keyword evidence="2" id="KW-0645">Protease</keyword>
<feature type="domain" description="NlpC/P60" evidence="7">
    <location>
        <begin position="85"/>
        <end position="207"/>
    </location>
</feature>
<dbReference type="GO" id="GO:0008234">
    <property type="term" value="F:cysteine-type peptidase activity"/>
    <property type="evidence" value="ECO:0007669"/>
    <property type="project" value="UniProtKB-KW"/>
</dbReference>
<dbReference type="SUPFAM" id="SSF54001">
    <property type="entry name" value="Cysteine proteinases"/>
    <property type="match status" value="1"/>
</dbReference>
<comment type="caution">
    <text evidence="8">The sequence shown here is derived from an EMBL/GenBank/DDBJ whole genome shotgun (WGS) entry which is preliminary data.</text>
</comment>
<accession>A0A644WFT7</accession>
<evidence type="ECO:0000256" key="6">
    <source>
        <dbReference type="SAM" id="MobiDB-lite"/>
    </source>
</evidence>
<feature type="compositionally biased region" description="Basic and acidic residues" evidence="6">
    <location>
        <begin position="39"/>
        <end position="58"/>
    </location>
</feature>
<dbReference type="InterPro" id="IPR000064">
    <property type="entry name" value="NLP_P60_dom"/>
</dbReference>
<comment type="similarity">
    <text evidence="1">Belongs to the peptidase C40 family.</text>
</comment>
<evidence type="ECO:0000256" key="4">
    <source>
        <dbReference type="ARBA" id="ARBA00022801"/>
    </source>
</evidence>
<keyword evidence="3" id="KW-0732">Signal</keyword>
<dbReference type="GO" id="GO:0006508">
    <property type="term" value="P:proteolysis"/>
    <property type="evidence" value="ECO:0007669"/>
    <property type="project" value="UniProtKB-KW"/>
</dbReference>
<dbReference type="PANTHER" id="PTHR47360">
    <property type="entry name" value="MUREIN DD-ENDOPEPTIDASE MEPS/MUREIN LD-CARBOXYPEPTIDASE"/>
    <property type="match status" value="1"/>
</dbReference>
<dbReference type="PROSITE" id="PS51935">
    <property type="entry name" value="NLPC_P60"/>
    <property type="match status" value="1"/>
</dbReference>
<sequence>MSVRKTLLLLLIPVMFSSCAGLREHIRERQLETHGPPKKVRDYHNDRTDRTEKTRRDTLSDISERTAAKGVYAKYSEKWDVELSGKEDAKFLEEIDSWLGTPYVYGGESKKGTDCSGMIQTMYKTLYSLSLNRSANDMQKDVRFIDLDKAKLGDVLFFKINGDRVSHVALYLGNRRFIHATTSKGVIISSLDEEYYSKRYYKCGRIVAMEKQ</sequence>
<organism evidence="8">
    <name type="scientific">bioreactor metagenome</name>
    <dbReference type="NCBI Taxonomy" id="1076179"/>
    <lineage>
        <taxon>unclassified sequences</taxon>
        <taxon>metagenomes</taxon>
        <taxon>ecological metagenomes</taxon>
    </lineage>
</organism>